<dbReference type="GO" id="GO:0003700">
    <property type="term" value="F:DNA-binding transcription factor activity"/>
    <property type="evidence" value="ECO:0007669"/>
    <property type="project" value="InterPro"/>
</dbReference>
<evidence type="ECO:0000313" key="7">
    <source>
        <dbReference type="Proteomes" id="UP000653472"/>
    </source>
</evidence>
<proteinExistence type="predicted"/>
<dbReference type="InterPro" id="IPR047057">
    <property type="entry name" value="MerR_fam"/>
</dbReference>
<keyword evidence="4" id="KW-0804">Transcription</keyword>
<dbReference type="CDD" id="cd01104">
    <property type="entry name" value="HTH_MlrA-CarA"/>
    <property type="match status" value="1"/>
</dbReference>
<feature type="domain" description="HTH merR-type" evidence="5">
    <location>
        <begin position="6"/>
        <end position="75"/>
    </location>
</feature>
<dbReference type="PANTHER" id="PTHR30204:SF69">
    <property type="entry name" value="MERR-FAMILY TRANSCRIPTIONAL REGULATOR"/>
    <property type="match status" value="1"/>
</dbReference>
<protein>
    <submittedName>
        <fullName evidence="6">MerR family transcriptional regulator</fullName>
    </submittedName>
</protein>
<dbReference type="EMBL" id="JAAVXB010000001">
    <property type="protein sequence ID" value="NKF20918.1"/>
    <property type="molecule type" value="Genomic_DNA"/>
</dbReference>
<keyword evidence="1" id="KW-0678">Repressor</keyword>
<keyword evidence="2" id="KW-0805">Transcription regulation</keyword>
<name>A0A970B4R7_9GAMM</name>
<reference evidence="6" key="1">
    <citation type="submission" date="2020-03" db="EMBL/GenBank/DDBJ databases">
        <title>Solimonas marina sp. nov., isolated from deep seawater of the Pacific Ocean.</title>
        <authorList>
            <person name="Liu X."/>
            <person name="Lai Q."/>
            <person name="Sun F."/>
            <person name="Gai Y."/>
            <person name="Li G."/>
            <person name="Shao Z."/>
        </authorList>
    </citation>
    <scope>NUCLEOTIDE SEQUENCE</scope>
    <source>
        <strain evidence="6">C16B3</strain>
    </source>
</reference>
<dbReference type="InterPro" id="IPR009061">
    <property type="entry name" value="DNA-bd_dom_put_sf"/>
</dbReference>
<evidence type="ECO:0000313" key="6">
    <source>
        <dbReference type="EMBL" id="NKF20918.1"/>
    </source>
</evidence>
<evidence type="ECO:0000256" key="3">
    <source>
        <dbReference type="ARBA" id="ARBA00023125"/>
    </source>
</evidence>
<dbReference type="Proteomes" id="UP000653472">
    <property type="component" value="Unassembled WGS sequence"/>
</dbReference>
<dbReference type="PROSITE" id="PS50937">
    <property type="entry name" value="HTH_MERR_2"/>
    <property type="match status" value="1"/>
</dbReference>
<organism evidence="6 7">
    <name type="scientific">Solimonas marina</name>
    <dbReference type="NCBI Taxonomy" id="2714601"/>
    <lineage>
        <taxon>Bacteria</taxon>
        <taxon>Pseudomonadati</taxon>
        <taxon>Pseudomonadota</taxon>
        <taxon>Gammaproteobacteria</taxon>
        <taxon>Nevskiales</taxon>
        <taxon>Nevskiaceae</taxon>
        <taxon>Solimonas</taxon>
    </lineage>
</organism>
<dbReference type="AlphaFoldDB" id="A0A970B4R7"/>
<keyword evidence="3" id="KW-0238">DNA-binding</keyword>
<evidence type="ECO:0000256" key="4">
    <source>
        <dbReference type="ARBA" id="ARBA00023163"/>
    </source>
</evidence>
<dbReference type="PANTHER" id="PTHR30204">
    <property type="entry name" value="REDOX-CYCLING DRUG-SENSING TRANSCRIPTIONAL ACTIVATOR SOXR"/>
    <property type="match status" value="1"/>
</dbReference>
<gene>
    <name evidence="6" type="ORF">G7Y82_01225</name>
</gene>
<keyword evidence="7" id="KW-1185">Reference proteome</keyword>
<evidence type="ECO:0000256" key="2">
    <source>
        <dbReference type="ARBA" id="ARBA00023015"/>
    </source>
</evidence>
<sequence>MTATDHYRIATVATLTGLPAATIRMWERRYAAVAPLRSSGGSRLYRDNDIERLRLLGELVRHGHAIGTIARLGDDELRQRLNRAGLTPPSTAAARRHRVLLIGDGINARAASAFAAQGSVELRATAPTLEAALQTSGPVDFVIVEAPTLLPDLVAGLQQLREQLTPRLLLVEYAFSTRATLRQLQRPDILCLRGPCEGEALARICLFAATAPTGTPSKGDLLQQALSQPTPPPRYTSAELLALDTAPSALRCECPRQLAELIGRLSAFERYSAECRNASPRDARLHEMLRLASGHARGMIEDALQLLLEAEDAIASGR</sequence>
<accession>A0A970B4R7</accession>
<dbReference type="SMART" id="SM00422">
    <property type="entry name" value="HTH_MERR"/>
    <property type="match status" value="1"/>
</dbReference>
<dbReference type="Pfam" id="PF13411">
    <property type="entry name" value="MerR_1"/>
    <property type="match status" value="1"/>
</dbReference>
<dbReference type="Gene3D" id="1.10.1660.10">
    <property type="match status" value="1"/>
</dbReference>
<dbReference type="GO" id="GO:0003677">
    <property type="term" value="F:DNA binding"/>
    <property type="evidence" value="ECO:0007669"/>
    <property type="project" value="UniProtKB-KW"/>
</dbReference>
<dbReference type="RefSeq" id="WP_168146175.1">
    <property type="nucleotide sequence ID" value="NZ_JAAVXB010000001.1"/>
</dbReference>
<dbReference type="SUPFAM" id="SSF46955">
    <property type="entry name" value="Putative DNA-binding domain"/>
    <property type="match status" value="1"/>
</dbReference>
<evidence type="ECO:0000256" key="1">
    <source>
        <dbReference type="ARBA" id="ARBA00022491"/>
    </source>
</evidence>
<evidence type="ECO:0000259" key="5">
    <source>
        <dbReference type="PROSITE" id="PS50937"/>
    </source>
</evidence>
<comment type="caution">
    <text evidence="6">The sequence shown here is derived from an EMBL/GenBank/DDBJ whole genome shotgun (WGS) entry which is preliminary data.</text>
</comment>
<dbReference type="InterPro" id="IPR000551">
    <property type="entry name" value="MerR-type_HTH_dom"/>
</dbReference>